<keyword evidence="1" id="KW-0812">Transmembrane</keyword>
<dbReference type="AlphaFoldDB" id="A0A8J6PYN0"/>
<evidence type="ECO:0000256" key="1">
    <source>
        <dbReference type="SAM" id="Phobius"/>
    </source>
</evidence>
<keyword evidence="1" id="KW-1133">Transmembrane helix</keyword>
<evidence type="ECO:0000313" key="3">
    <source>
        <dbReference type="Proteomes" id="UP000621516"/>
    </source>
</evidence>
<dbReference type="Proteomes" id="UP000621516">
    <property type="component" value="Unassembled WGS sequence"/>
</dbReference>
<organism evidence="2 3">
    <name type="scientific">Aestuariibaculum marinum</name>
    <dbReference type="NCBI Taxonomy" id="2683592"/>
    <lineage>
        <taxon>Bacteria</taxon>
        <taxon>Pseudomonadati</taxon>
        <taxon>Bacteroidota</taxon>
        <taxon>Flavobacteriia</taxon>
        <taxon>Flavobacteriales</taxon>
        <taxon>Flavobacteriaceae</taxon>
    </lineage>
</organism>
<proteinExistence type="predicted"/>
<accession>A0A8J6PYN0</accession>
<protein>
    <submittedName>
        <fullName evidence="2">Uncharacterized protein</fullName>
    </submittedName>
</protein>
<sequence length="73" mass="8294">MTDKVVTLYLTCYDLCAKAFPYLVGLAVNFLTFQEALLRVVVTCISMLSGAVFVHYLKPIVVKRIDRLKKKPK</sequence>
<feature type="transmembrane region" description="Helical" evidence="1">
    <location>
        <begin position="36"/>
        <end position="57"/>
    </location>
</feature>
<keyword evidence="3" id="KW-1185">Reference proteome</keyword>
<comment type="caution">
    <text evidence="2">The sequence shown here is derived from an EMBL/GenBank/DDBJ whole genome shotgun (WGS) entry which is preliminary data.</text>
</comment>
<dbReference type="RefSeq" id="WP_188221978.1">
    <property type="nucleotide sequence ID" value="NZ_JACVXD010000001.1"/>
</dbReference>
<evidence type="ECO:0000313" key="2">
    <source>
        <dbReference type="EMBL" id="MBD0822662.1"/>
    </source>
</evidence>
<keyword evidence="1" id="KW-0472">Membrane</keyword>
<dbReference type="EMBL" id="JACVXD010000001">
    <property type="protein sequence ID" value="MBD0822662.1"/>
    <property type="molecule type" value="Genomic_DNA"/>
</dbReference>
<reference evidence="2 3" key="1">
    <citation type="journal article" date="2018" name="J. Microbiol.">
        <title>Aestuariibaculum marinum sp. nov., a marine bacterium isolated from seawater in South Korea.</title>
        <authorList>
            <person name="Choi J."/>
            <person name="Lee D."/>
            <person name="Jang J.H."/>
            <person name="Cha S."/>
            <person name="Seo T."/>
        </authorList>
    </citation>
    <scope>NUCLEOTIDE SEQUENCE [LARGE SCALE GENOMIC DNA]</scope>
    <source>
        <strain evidence="2 3">IP7</strain>
    </source>
</reference>
<name>A0A8J6PYN0_9FLAO</name>
<gene>
    <name evidence="2" type="ORF">ICJ85_01395</name>
</gene>